<evidence type="ECO:0000313" key="3">
    <source>
        <dbReference type="Proteomes" id="UP000321617"/>
    </source>
</evidence>
<reference evidence="2 3" key="1">
    <citation type="journal article" date="2013" name="Stand. Genomic Sci.">
        <title>Genomic Encyclopedia of Type Strains, Phase I: The one thousand microbial genomes (KMG-I) project.</title>
        <authorList>
            <person name="Kyrpides N.C."/>
            <person name="Woyke T."/>
            <person name="Eisen J.A."/>
            <person name="Garrity G."/>
            <person name="Lilburn T.G."/>
            <person name="Beck B.J."/>
            <person name="Whitman W.B."/>
            <person name="Hugenholtz P."/>
            <person name="Klenk H.P."/>
        </authorList>
    </citation>
    <scope>NUCLEOTIDE SEQUENCE [LARGE SCALE GENOMIC DNA]</scope>
    <source>
        <strain evidence="2 3">DSM 45044</strain>
    </source>
</reference>
<sequence length="524" mass="54784">MSPLARGLIGAGIGVALTVAAGAAIVAAPADRPDPAVAHTATGDLRGTVTDEVRTFQGIPYAAPPVDALRWEPPAPAADWDGERDATTPGAACPQPADLPISMSPTDEDCLYLNVTTPADARPGDDLPVIVWIHGGSLTYGDGAGYGAARLAEQGDVVVVTVNYRLGVFGFLSHPDLPGHTANLGLLDQRAAFEWVRANATAFGGDAGNVTAMGQSGGGYSVCAQLASPGSAGLFDRAIVHSAGCVGSADATMDLDTARANGVAIATAAECDGADPATCLRAADTEALIAAAGGGHSDFRPVVDGDVLPTDLTEAFSTGEFHRVPVLYGSNRHEESGRLGGIEIATGTPLDAQGYLDQVTATFGDDAPAVLAEYPPSDYASPGEALTAVLTDANWSRHAWRTAETLSEYTPVYAFEITQSESPWWRGMDRPSFPLGTGHMAEMAYLFEYPQLEDLDASQRRLSRDMIDYWTAFAAAGDPNHRGAPRWDHFTATAPYTQGLAADAHGIGESGFAEYHHLEFWAGR</sequence>
<dbReference type="PANTHER" id="PTHR11559">
    <property type="entry name" value="CARBOXYLESTERASE"/>
    <property type="match status" value="1"/>
</dbReference>
<proteinExistence type="predicted"/>
<accession>A0A562V2W3</accession>
<dbReference type="InterPro" id="IPR002018">
    <property type="entry name" value="CarbesteraseB"/>
</dbReference>
<dbReference type="RefSeq" id="WP_211354515.1">
    <property type="nucleotide sequence ID" value="NZ_BAABIJ010000002.1"/>
</dbReference>
<dbReference type="EMBL" id="VLLL01000006">
    <property type="protein sequence ID" value="TWJ12195.1"/>
    <property type="molecule type" value="Genomic_DNA"/>
</dbReference>
<dbReference type="Gene3D" id="3.40.50.1820">
    <property type="entry name" value="alpha/beta hydrolase"/>
    <property type="match status" value="1"/>
</dbReference>
<protein>
    <submittedName>
        <fullName evidence="2">Para-nitrobenzyl esterase</fullName>
    </submittedName>
</protein>
<feature type="domain" description="Carboxylesterase type B" evidence="1">
    <location>
        <begin position="36"/>
        <end position="494"/>
    </location>
</feature>
<dbReference type="InterPro" id="IPR050309">
    <property type="entry name" value="Type-B_Carboxylest/Lipase"/>
</dbReference>
<dbReference type="InterPro" id="IPR029058">
    <property type="entry name" value="AB_hydrolase_fold"/>
</dbReference>
<evidence type="ECO:0000313" key="2">
    <source>
        <dbReference type="EMBL" id="TWJ12195.1"/>
    </source>
</evidence>
<dbReference type="Pfam" id="PF00135">
    <property type="entry name" value="COesterase"/>
    <property type="match status" value="1"/>
</dbReference>
<organism evidence="2 3">
    <name type="scientific">Stackebrandtia albiflava</name>
    <dbReference type="NCBI Taxonomy" id="406432"/>
    <lineage>
        <taxon>Bacteria</taxon>
        <taxon>Bacillati</taxon>
        <taxon>Actinomycetota</taxon>
        <taxon>Actinomycetes</taxon>
        <taxon>Glycomycetales</taxon>
        <taxon>Glycomycetaceae</taxon>
        <taxon>Stackebrandtia</taxon>
    </lineage>
</organism>
<keyword evidence="3" id="KW-1185">Reference proteome</keyword>
<gene>
    <name evidence="2" type="ORF">LX16_2950</name>
</gene>
<dbReference type="AlphaFoldDB" id="A0A562V2W3"/>
<dbReference type="Proteomes" id="UP000321617">
    <property type="component" value="Unassembled WGS sequence"/>
</dbReference>
<name>A0A562V2W3_9ACTN</name>
<evidence type="ECO:0000259" key="1">
    <source>
        <dbReference type="Pfam" id="PF00135"/>
    </source>
</evidence>
<comment type="caution">
    <text evidence="2">The sequence shown here is derived from an EMBL/GenBank/DDBJ whole genome shotgun (WGS) entry which is preliminary data.</text>
</comment>
<dbReference type="SUPFAM" id="SSF53474">
    <property type="entry name" value="alpha/beta-Hydrolases"/>
    <property type="match status" value="1"/>
</dbReference>